<sequence>MEADNFRKGSEQKCTFGSRKMRRLENAAFLLSLAREEDVCFDWSDLISPSESAFTKLLADPEKLTVMLGKGGQCRRHHVRARVLYAYACASQRIVVDDIWYEFIEQPDEIQMQILHAYEKKHGDFAYCLAEATDCSDSSSGGPLAEELRFERLDEGLRDVLLCQWPSWVKLEQFEDELVSYFVSKPRGVWKAVLKESFDRLMLRAVSQWLLLRYLSICVDRCESAV</sequence>
<dbReference type="InterPro" id="IPR039629">
    <property type="entry name" value="R3HDM4"/>
</dbReference>
<accession>A0A077YXA0</accession>
<dbReference type="OrthoDB" id="75169at2759"/>
<name>A0A077YXA0_TRITR</name>
<evidence type="ECO:0000259" key="1">
    <source>
        <dbReference type="Pfam" id="PF13902"/>
    </source>
</evidence>
<dbReference type="Pfam" id="PF13902">
    <property type="entry name" value="R3H-assoc"/>
    <property type="match status" value="1"/>
</dbReference>
<dbReference type="STRING" id="36087.A0A077YXA0"/>
<protein>
    <recommendedName>
        <fullName evidence="1">R3H-associated N-terminal domain-containing protein</fullName>
    </recommendedName>
</protein>
<reference evidence="2" key="1">
    <citation type="submission" date="2014-01" db="EMBL/GenBank/DDBJ databases">
        <authorList>
            <person name="Aslett M."/>
        </authorList>
    </citation>
    <scope>NUCLEOTIDE SEQUENCE</scope>
</reference>
<evidence type="ECO:0000313" key="2">
    <source>
        <dbReference type="EMBL" id="CDW52411.1"/>
    </source>
</evidence>
<gene>
    <name evidence="2" type="ORF">TTRE_0000067001</name>
</gene>
<proteinExistence type="predicted"/>
<dbReference type="Proteomes" id="UP000030665">
    <property type="component" value="Unassembled WGS sequence"/>
</dbReference>
<dbReference type="EMBL" id="HG805821">
    <property type="protein sequence ID" value="CDW52411.1"/>
    <property type="molecule type" value="Genomic_DNA"/>
</dbReference>
<evidence type="ECO:0000313" key="3">
    <source>
        <dbReference type="Proteomes" id="UP000030665"/>
    </source>
</evidence>
<dbReference type="PANTHER" id="PTHR32019">
    <property type="entry name" value="R3H DOMAIN-CONTAINING PROTEIN 4"/>
    <property type="match status" value="1"/>
</dbReference>
<reference evidence="2" key="2">
    <citation type="submission" date="2014-03" db="EMBL/GenBank/DDBJ databases">
        <title>The whipworm genome and dual-species transcriptomics of an intimate host-pathogen interaction.</title>
        <authorList>
            <person name="Foth B.J."/>
            <person name="Tsai I.J."/>
            <person name="Reid A.J."/>
            <person name="Bancroft A.J."/>
            <person name="Nichol S."/>
            <person name="Tracey A."/>
            <person name="Holroyd N."/>
            <person name="Cotton J.A."/>
            <person name="Stanley E.J."/>
            <person name="Zarowiecki M."/>
            <person name="Liu J.Z."/>
            <person name="Huckvale T."/>
            <person name="Cooper P.J."/>
            <person name="Grencis R.K."/>
            <person name="Berriman M."/>
        </authorList>
    </citation>
    <scope>NUCLEOTIDE SEQUENCE [LARGE SCALE GENOMIC DNA]</scope>
</reference>
<keyword evidence="3" id="KW-1185">Reference proteome</keyword>
<dbReference type="InterPro" id="IPR025952">
    <property type="entry name" value="R3H-assoc_dom"/>
</dbReference>
<feature type="domain" description="R3H-associated N-terminal" evidence="1">
    <location>
        <begin position="11"/>
        <end position="161"/>
    </location>
</feature>
<organism evidence="2 3">
    <name type="scientific">Trichuris trichiura</name>
    <name type="common">Whipworm</name>
    <name type="synonym">Trichocephalus trichiurus</name>
    <dbReference type="NCBI Taxonomy" id="36087"/>
    <lineage>
        <taxon>Eukaryota</taxon>
        <taxon>Metazoa</taxon>
        <taxon>Ecdysozoa</taxon>
        <taxon>Nematoda</taxon>
        <taxon>Enoplea</taxon>
        <taxon>Dorylaimia</taxon>
        <taxon>Trichinellida</taxon>
        <taxon>Trichuridae</taxon>
        <taxon>Trichuris</taxon>
    </lineage>
</organism>
<dbReference type="AlphaFoldDB" id="A0A077YXA0"/>
<dbReference type="PANTHER" id="PTHR32019:SF2">
    <property type="entry name" value="R3H DOMAIN-CONTAINING PROTEIN 4"/>
    <property type="match status" value="1"/>
</dbReference>